<evidence type="ECO:0000256" key="9">
    <source>
        <dbReference type="ARBA" id="ARBA00023463"/>
    </source>
</evidence>
<feature type="compositionally biased region" description="Low complexity" evidence="12">
    <location>
        <begin position="7"/>
        <end position="20"/>
    </location>
</feature>
<evidence type="ECO:0000256" key="6">
    <source>
        <dbReference type="ARBA" id="ARBA00023139"/>
    </source>
</evidence>
<feature type="transmembrane region" description="Helical" evidence="11">
    <location>
        <begin position="306"/>
        <end position="330"/>
    </location>
</feature>
<feature type="transmembrane region" description="Helical" evidence="11">
    <location>
        <begin position="350"/>
        <end position="372"/>
    </location>
</feature>
<dbReference type="EC" id="2.3.1.225" evidence="11"/>
<keyword evidence="8 11" id="KW-0012">Acyltransferase</keyword>
<keyword evidence="2 11" id="KW-0808">Transferase</keyword>
<evidence type="ECO:0000256" key="3">
    <source>
        <dbReference type="ARBA" id="ARBA00022692"/>
    </source>
</evidence>
<feature type="transmembrane region" description="Helical" evidence="11">
    <location>
        <begin position="200"/>
        <end position="219"/>
    </location>
</feature>
<dbReference type="GO" id="GO:0019706">
    <property type="term" value="F:protein-cysteine S-palmitoyltransferase activity"/>
    <property type="evidence" value="ECO:0007669"/>
    <property type="project" value="UniProtKB-EC"/>
</dbReference>
<evidence type="ECO:0000256" key="2">
    <source>
        <dbReference type="ARBA" id="ARBA00022679"/>
    </source>
</evidence>
<proteinExistence type="inferred from homology"/>
<comment type="domain">
    <text evidence="11">The DHHC domain is required for palmitoyltransferase activity.</text>
</comment>
<evidence type="ECO:0000256" key="10">
    <source>
        <dbReference type="ARBA" id="ARBA00048048"/>
    </source>
</evidence>
<keyword evidence="7" id="KW-0449">Lipoprotein</keyword>
<keyword evidence="4 11" id="KW-1133">Transmembrane helix</keyword>
<dbReference type="InterPro" id="IPR001594">
    <property type="entry name" value="Palmitoyltrfase_DHHC"/>
</dbReference>
<evidence type="ECO:0000256" key="4">
    <source>
        <dbReference type="ARBA" id="ARBA00022989"/>
    </source>
</evidence>
<dbReference type="Proteomes" id="UP000242525">
    <property type="component" value="Unassembled WGS sequence"/>
</dbReference>
<dbReference type="GO" id="GO:0006612">
    <property type="term" value="P:protein targeting to membrane"/>
    <property type="evidence" value="ECO:0007669"/>
    <property type="project" value="TreeGrafter"/>
</dbReference>
<keyword evidence="15" id="KW-1185">Reference proteome</keyword>
<dbReference type="OrthoDB" id="9909019at2759"/>
<dbReference type="GO" id="GO:0005794">
    <property type="term" value="C:Golgi apparatus"/>
    <property type="evidence" value="ECO:0007669"/>
    <property type="project" value="TreeGrafter"/>
</dbReference>
<feature type="compositionally biased region" description="Basic and acidic residues" evidence="12">
    <location>
        <begin position="74"/>
        <end position="88"/>
    </location>
</feature>
<dbReference type="Pfam" id="PF01529">
    <property type="entry name" value="DHHC"/>
    <property type="match status" value="1"/>
</dbReference>
<evidence type="ECO:0000256" key="8">
    <source>
        <dbReference type="ARBA" id="ARBA00023315"/>
    </source>
</evidence>
<keyword evidence="6" id="KW-0564">Palmitate</keyword>
<evidence type="ECO:0000256" key="12">
    <source>
        <dbReference type="SAM" id="MobiDB-lite"/>
    </source>
</evidence>
<keyword evidence="5 11" id="KW-0472">Membrane</keyword>
<dbReference type="PANTHER" id="PTHR22883">
    <property type="entry name" value="ZINC FINGER DHHC DOMAIN CONTAINING PROTEIN"/>
    <property type="match status" value="1"/>
</dbReference>
<dbReference type="PROSITE" id="PS50216">
    <property type="entry name" value="DHHC"/>
    <property type="match status" value="1"/>
</dbReference>
<evidence type="ECO:0000259" key="13">
    <source>
        <dbReference type="Pfam" id="PF01529"/>
    </source>
</evidence>
<comment type="caution">
    <text evidence="14">The sequence shown here is derived from an EMBL/GenBank/DDBJ whole genome shotgun (WGS) entry which is preliminary data.</text>
</comment>
<gene>
    <name evidence="14" type="ORF">BN980_GECA04s06709g</name>
</gene>
<dbReference type="AlphaFoldDB" id="A0A0J9X7Y6"/>
<reference evidence="14" key="1">
    <citation type="submission" date="2014-03" db="EMBL/GenBank/DDBJ databases">
        <authorList>
            <person name="Casaregola S."/>
        </authorList>
    </citation>
    <scope>NUCLEOTIDE SEQUENCE [LARGE SCALE GENOMIC DNA]</scope>
    <source>
        <strain evidence="14">CLIB 918</strain>
    </source>
</reference>
<organism evidence="14 15">
    <name type="scientific">Geotrichum candidum</name>
    <name type="common">Oospora lactis</name>
    <name type="synonym">Dipodascus geotrichum</name>
    <dbReference type="NCBI Taxonomy" id="1173061"/>
    <lineage>
        <taxon>Eukaryota</taxon>
        <taxon>Fungi</taxon>
        <taxon>Dikarya</taxon>
        <taxon>Ascomycota</taxon>
        <taxon>Saccharomycotina</taxon>
        <taxon>Dipodascomycetes</taxon>
        <taxon>Dipodascales</taxon>
        <taxon>Dipodascaceae</taxon>
        <taxon>Geotrichum</taxon>
    </lineage>
</organism>
<evidence type="ECO:0000256" key="5">
    <source>
        <dbReference type="ARBA" id="ARBA00023136"/>
    </source>
</evidence>
<dbReference type="PANTHER" id="PTHR22883:SF43">
    <property type="entry name" value="PALMITOYLTRANSFERASE APP"/>
    <property type="match status" value="1"/>
</dbReference>
<evidence type="ECO:0000256" key="11">
    <source>
        <dbReference type="RuleBase" id="RU079119"/>
    </source>
</evidence>
<evidence type="ECO:0000313" key="15">
    <source>
        <dbReference type="Proteomes" id="UP000242525"/>
    </source>
</evidence>
<protein>
    <recommendedName>
        <fullName evidence="11">Palmitoyltransferase</fullName>
        <ecNumber evidence="11">2.3.1.225</ecNumber>
    </recommendedName>
</protein>
<feature type="region of interest" description="Disordered" evidence="12">
    <location>
        <begin position="1"/>
        <end position="24"/>
    </location>
</feature>
<accession>A0A0J9X7Y6</accession>
<dbReference type="GO" id="GO:0005789">
    <property type="term" value="C:endoplasmic reticulum membrane"/>
    <property type="evidence" value="ECO:0007669"/>
    <property type="project" value="UniProtKB-SubCell"/>
</dbReference>
<evidence type="ECO:0000313" key="14">
    <source>
        <dbReference type="EMBL" id="CDO53244.1"/>
    </source>
</evidence>
<comment type="subcellular location">
    <subcellularLocation>
        <location evidence="1">Endoplasmic reticulum membrane</location>
        <topology evidence="1">Multi-pass membrane protein</topology>
    </subcellularLocation>
</comment>
<dbReference type="EMBL" id="CCBN010000004">
    <property type="protein sequence ID" value="CDO53244.1"/>
    <property type="molecule type" value="Genomic_DNA"/>
</dbReference>
<feature type="domain" description="Palmitoyltransferase DHHC" evidence="13">
    <location>
        <begin position="260"/>
        <end position="387"/>
    </location>
</feature>
<sequence length="447" mass="50449">MVSELEPWPTSSMSSPHTTTVAPVHTLPTSASDLYGPVTPDSSSNAASSNIISGLINNSINTASSSFKGSSIRSESDHRKILSRRNDAGGDGTDDYDDSALERRSWRQGRAQRILEWIVVGRTTRVRNSSSIGTSRADGGPTIKKNYQVFTGDLQFLFGGRMISSRGKPLNMMILFILLVAGGLFFGFLAPWYWRVVSPAVPITFAYLYLFALASFVKASTTNPGILPRHIHPANSHSRYLPREYTMITTLPGYQASTVQVKYCATCGIWRTPRISHCAVCDNCVELHDHHCIWLNNCIGRRNYRYFVAFISATTAVALYLTVMAVYYIIRYWQLLEPRVSFARSLRHTPVGLLLAIIGFLGFLYPCLLFLFHFYFMCIGKSTHEVLRGKGRNNKNFWFVPPGLIFRNLFEISFRPDIPNYIQPRKPYVEGDKRFENIAPMLYAEDD</sequence>
<feature type="transmembrane region" description="Helical" evidence="11">
    <location>
        <begin position="170"/>
        <end position="194"/>
    </location>
</feature>
<comment type="catalytic activity">
    <reaction evidence="10 11">
        <text>L-cysteinyl-[protein] + hexadecanoyl-CoA = S-hexadecanoyl-L-cysteinyl-[protein] + CoA</text>
        <dbReference type="Rhea" id="RHEA:36683"/>
        <dbReference type="Rhea" id="RHEA-COMP:10131"/>
        <dbReference type="Rhea" id="RHEA-COMP:11032"/>
        <dbReference type="ChEBI" id="CHEBI:29950"/>
        <dbReference type="ChEBI" id="CHEBI:57287"/>
        <dbReference type="ChEBI" id="CHEBI:57379"/>
        <dbReference type="ChEBI" id="CHEBI:74151"/>
        <dbReference type="EC" id="2.3.1.225"/>
    </reaction>
</comment>
<dbReference type="InterPro" id="IPR039859">
    <property type="entry name" value="PFA4/ZDH16/20/ERF2-like"/>
</dbReference>
<evidence type="ECO:0000256" key="1">
    <source>
        <dbReference type="ARBA" id="ARBA00004477"/>
    </source>
</evidence>
<comment type="similarity">
    <text evidence="9">Belongs to the DHHC palmitoyltransferase family. ERF2/ZDHHC9 subfamily.</text>
</comment>
<evidence type="ECO:0000256" key="7">
    <source>
        <dbReference type="ARBA" id="ARBA00023288"/>
    </source>
</evidence>
<dbReference type="STRING" id="1173061.A0A0J9X7Y6"/>
<name>A0A0J9X7Y6_GEOCN</name>
<keyword evidence="3 11" id="KW-0812">Transmembrane</keyword>
<feature type="region of interest" description="Disordered" evidence="12">
    <location>
        <begin position="65"/>
        <end position="98"/>
    </location>
</feature>